<evidence type="ECO:0000313" key="2">
    <source>
        <dbReference type="EMBL" id="GIG80549.1"/>
    </source>
</evidence>
<evidence type="ECO:0000256" key="1">
    <source>
        <dbReference type="SAM" id="MobiDB-lite"/>
    </source>
</evidence>
<keyword evidence="3" id="KW-1185">Reference proteome</keyword>
<dbReference type="AlphaFoldDB" id="A0A8J3LZ23"/>
<name>A0A8J3LZ23_9ACTN</name>
<dbReference type="EMBL" id="BONV01000014">
    <property type="protein sequence ID" value="GIG80549.1"/>
    <property type="molecule type" value="Genomic_DNA"/>
</dbReference>
<organism evidence="2 3">
    <name type="scientific">Planotetraspora kaengkrachanensis</name>
    <dbReference type="NCBI Taxonomy" id="575193"/>
    <lineage>
        <taxon>Bacteria</taxon>
        <taxon>Bacillati</taxon>
        <taxon>Actinomycetota</taxon>
        <taxon>Actinomycetes</taxon>
        <taxon>Streptosporangiales</taxon>
        <taxon>Streptosporangiaceae</taxon>
        <taxon>Planotetraspora</taxon>
    </lineage>
</organism>
<reference evidence="2 3" key="1">
    <citation type="submission" date="2021-01" db="EMBL/GenBank/DDBJ databases">
        <title>Whole genome shotgun sequence of Planotetraspora kaengkrachanensis NBRC 104272.</title>
        <authorList>
            <person name="Komaki H."/>
            <person name="Tamura T."/>
        </authorList>
    </citation>
    <scope>NUCLEOTIDE SEQUENCE [LARGE SCALE GENOMIC DNA]</scope>
    <source>
        <strain evidence="2 3">NBRC 104272</strain>
    </source>
</reference>
<dbReference type="Proteomes" id="UP000630097">
    <property type="component" value="Unassembled WGS sequence"/>
</dbReference>
<sequence>MRGPQSGERRLQRGSRQVGGERQHGGSIPGQGVPYGVEQGGPRWHEQGVDRSLSKWGRHGRKVSPGTGASGSGADT</sequence>
<gene>
    <name evidence="2" type="ORF">Pka01_36760</name>
</gene>
<feature type="region of interest" description="Disordered" evidence="1">
    <location>
        <begin position="1"/>
        <end position="76"/>
    </location>
</feature>
<protein>
    <submittedName>
        <fullName evidence="2">Uncharacterized protein</fullName>
    </submittedName>
</protein>
<feature type="compositionally biased region" description="Basic and acidic residues" evidence="1">
    <location>
        <begin position="43"/>
        <end position="53"/>
    </location>
</feature>
<evidence type="ECO:0000313" key="3">
    <source>
        <dbReference type="Proteomes" id="UP000630097"/>
    </source>
</evidence>
<accession>A0A8J3LZ23</accession>
<comment type="caution">
    <text evidence="2">The sequence shown here is derived from an EMBL/GenBank/DDBJ whole genome shotgun (WGS) entry which is preliminary data.</text>
</comment>
<proteinExistence type="predicted"/>